<evidence type="ECO:0000256" key="1">
    <source>
        <dbReference type="ARBA" id="ARBA00000900"/>
    </source>
</evidence>
<reference evidence="5 6" key="1">
    <citation type="journal article" date="2020" name="Mol. Plant">
        <title>The Chromosome-Based Rubber Tree Genome Provides New Insights into Spurge Genome Evolution and Rubber Biosynthesis.</title>
        <authorList>
            <person name="Liu J."/>
            <person name="Shi C."/>
            <person name="Shi C.C."/>
            <person name="Li W."/>
            <person name="Zhang Q.J."/>
            <person name="Zhang Y."/>
            <person name="Li K."/>
            <person name="Lu H.F."/>
            <person name="Shi C."/>
            <person name="Zhu S.T."/>
            <person name="Xiao Z.Y."/>
            <person name="Nan H."/>
            <person name="Yue Y."/>
            <person name="Zhu X.G."/>
            <person name="Wu Y."/>
            <person name="Hong X.N."/>
            <person name="Fan G.Y."/>
            <person name="Tong Y."/>
            <person name="Zhang D."/>
            <person name="Mao C.L."/>
            <person name="Liu Y.L."/>
            <person name="Hao S.J."/>
            <person name="Liu W.Q."/>
            <person name="Lv M.Q."/>
            <person name="Zhang H.B."/>
            <person name="Liu Y."/>
            <person name="Hu-Tang G.R."/>
            <person name="Wang J.P."/>
            <person name="Wang J.H."/>
            <person name="Sun Y.H."/>
            <person name="Ni S.B."/>
            <person name="Chen W.B."/>
            <person name="Zhang X.C."/>
            <person name="Jiao Y.N."/>
            <person name="Eichler E.E."/>
            <person name="Li G.H."/>
            <person name="Liu X."/>
            <person name="Gao L.Z."/>
        </authorList>
    </citation>
    <scope>NUCLEOTIDE SEQUENCE [LARGE SCALE GENOMIC DNA]</scope>
    <source>
        <strain evidence="6">cv. GT1</strain>
        <tissue evidence="5">Leaf</tissue>
    </source>
</reference>
<dbReference type="InterPro" id="IPR008271">
    <property type="entry name" value="Ser/Thr_kinase_AS"/>
</dbReference>
<dbReference type="AlphaFoldDB" id="A0A6A6LKF3"/>
<sequence>MTFQGSRSSEGTLNRDSMLEISEFSGPQSFRSTNTSCENLEFSTASESSKSSNSSQLVNLLDTEMRRLKLELQQSMQLFNSVTKEAVLAKHMVDILSSMRHPHMIILLGACPEYGCLVHEFMENGSLEDRLFRKYKTPQIPWRARLRIAFEIATAILFLHKTKLELLVHRDLKPANILLDHNFVSKISDVGLARLLPSPIVNNVSHYHMTAAAGTFYHIDPEYQQTGMLGVKSTIFIWCCAATVAYSKTSNGLSYHVQDAINNGTFPDMLDKSLTDWPVKEALSLAKLAVKCCELRKKNRPDLASVVLLELKRLRSVALENEVVEHETINTTMQSY</sequence>
<evidence type="ECO:0000313" key="6">
    <source>
        <dbReference type="Proteomes" id="UP000467840"/>
    </source>
</evidence>
<feature type="domain" description="Protein kinase" evidence="4">
    <location>
        <begin position="19"/>
        <end position="329"/>
    </location>
</feature>
<evidence type="ECO:0000259" key="4">
    <source>
        <dbReference type="PROSITE" id="PS50011"/>
    </source>
</evidence>
<dbReference type="Pfam" id="PF07714">
    <property type="entry name" value="PK_Tyr_Ser-Thr"/>
    <property type="match status" value="1"/>
</dbReference>
<dbReference type="SMART" id="SM00220">
    <property type="entry name" value="S_TKc"/>
    <property type="match status" value="1"/>
</dbReference>
<proteinExistence type="predicted"/>
<dbReference type="PANTHER" id="PTHR45647">
    <property type="entry name" value="OS02G0152300 PROTEIN"/>
    <property type="match status" value="1"/>
</dbReference>
<evidence type="ECO:0000256" key="2">
    <source>
        <dbReference type="ARBA" id="ARBA00012483"/>
    </source>
</evidence>
<dbReference type="EC" id="2.3.2.27" evidence="2"/>
<evidence type="ECO:0000313" key="5">
    <source>
        <dbReference type="EMBL" id="KAF2301017.1"/>
    </source>
</evidence>
<dbReference type="SUPFAM" id="SSF56112">
    <property type="entry name" value="Protein kinase-like (PK-like)"/>
    <property type="match status" value="1"/>
</dbReference>
<comment type="catalytic activity">
    <reaction evidence="1">
        <text>S-ubiquitinyl-[E2 ubiquitin-conjugating enzyme]-L-cysteine + [acceptor protein]-L-lysine = [E2 ubiquitin-conjugating enzyme]-L-cysteine + N(6)-ubiquitinyl-[acceptor protein]-L-lysine.</text>
        <dbReference type="EC" id="2.3.2.27"/>
    </reaction>
</comment>
<protein>
    <recommendedName>
        <fullName evidence="2">RING-type E3 ubiquitin transferase</fullName>
        <ecNumber evidence="2">2.3.2.27</ecNumber>
    </recommendedName>
</protein>
<dbReference type="PANTHER" id="PTHR45647:SF51">
    <property type="entry name" value="PROTEIN KINASE SUPERFAMILY PROTEIN"/>
    <property type="match status" value="1"/>
</dbReference>
<evidence type="ECO:0000256" key="3">
    <source>
        <dbReference type="ARBA" id="ARBA00022786"/>
    </source>
</evidence>
<comment type="caution">
    <text evidence="5">The sequence shown here is derived from an EMBL/GenBank/DDBJ whole genome shotgun (WGS) entry which is preliminary data.</text>
</comment>
<name>A0A6A6LKF3_HEVBR</name>
<dbReference type="Gene3D" id="1.10.510.10">
    <property type="entry name" value="Transferase(Phosphotransferase) domain 1"/>
    <property type="match status" value="1"/>
</dbReference>
<dbReference type="InterPro" id="IPR000719">
    <property type="entry name" value="Prot_kinase_dom"/>
</dbReference>
<dbReference type="EMBL" id="JAAGAX010000010">
    <property type="protein sequence ID" value="KAF2301017.1"/>
    <property type="molecule type" value="Genomic_DNA"/>
</dbReference>
<dbReference type="Proteomes" id="UP000467840">
    <property type="component" value="Chromosome 4"/>
</dbReference>
<keyword evidence="6" id="KW-1185">Reference proteome</keyword>
<dbReference type="GO" id="GO:0005524">
    <property type="term" value="F:ATP binding"/>
    <property type="evidence" value="ECO:0007669"/>
    <property type="project" value="InterPro"/>
</dbReference>
<dbReference type="GO" id="GO:0061630">
    <property type="term" value="F:ubiquitin protein ligase activity"/>
    <property type="evidence" value="ECO:0007669"/>
    <property type="project" value="UniProtKB-EC"/>
</dbReference>
<organism evidence="5 6">
    <name type="scientific">Hevea brasiliensis</name>
    <name type="common">Para rubber tree</name>
    <name type="synonym">Siphonia brasiliensis</name>
    <dbReference type="NCBI Taxonomy" id="3981"/>
    <lineage>
        <taxon>Eukaryota</taxon>
        <taxon>Viridiplantae</taxon>
        <taxon>Streptophyta</taxon>
        <taxon>Embryophyta</taxon>
        <taxon>Tracheophyta</taxon>
        <taxon>Spermatophyta</taxon>
        <taxon>Magnoliopsida</taxon>
        <taxon>eudicotyledons</taxon>
        <taxon>Gunneridae</taxon>
        <taxon>Pentapetalae</taxon>
        <taxon>rosids</taxon>
        <taxon>fabids</taxon>
        <taxon>Malpighiales</taxon>
        <taxon>Euphorbiaceae</taxon>
        <taxon>Crotonoideae</taxon>
        <taxon>Micrandreae</taxon>
        <taxon>Hevea</taxon>
    </lineage>
</organism>
<gene>
    <name evidence="5" type="ORF">GH714_019311</name>
</gene>
<dbReference type="PROSITE" id="PS00108">
    <property type="entry name" value="PROTEIN_KINASE_ST"/>
    <property type="match status" value="1"/>
</dbReference>
<accession>A0A6A6LKF3</accession>
<keyword evidence="3" id="KW-0833">Ubl conjugation pathway</keyword>
<dbReference type="InterPro" id="IPR011009">
    <property type="entry name" value="Kinase-like_dom_sf"/>
</dbReference>
<dbReference type="InterPro" id="IPR001245">
    <property type="entry name" value="Ser-Thr/Tyr_kinase_cat_dom"/>
</dbReference>
<dbReference type="Gene3D" id="3.30.200.20">
    <property type="entry name" value="Phosphorylase Kinase, domain 1"/>
    <property type="match status" value="1"/>
</dbReference>
<dbReference type="PROSITE" id="PS50011">
    <property type="entry name" value="PROTEIN_KINASE_DOM"/>
    <property type="match status" value="1"/>
</dbReference>
<dbReference type="GO" id="GO:0004672">
    <property type="term" value="F:protein kinase activity"/>
    <property type="evidence" value="ECO:0007669"/>
    <property type="project" value="InterPro"/>
</dbReference>
<dbReference type="InterPro" id="IPR051348">
    <property type="entry name" value="U-box_ubiquitin_ligases"/>
</dbReference>